<dbReference type="AlphaFoldDB" id="A0A5M6ZFC8"/>
<dbReference type="EMBL" id="VWOJ01000005">
    <property type="protein sequence ID" value="KAA5800941.1"/>
    <property type="molecule type" value="Genomic_DNA"/>
</dbReference>
<protein>
    <submittedName>
        <fullName evidence="2">NAD(P)-binding protein</fullName>
    </submittedName>
</protein>
<comment type="caution">
    <text evidence="2">The sequence shown here is derived from an EMBL/GenBank/DDBJ whole genome shotgun (WGS) entry which is preliminary data.</text>
</comment>
<dbReference type="Gene3D" id="3.90.660.10">
    <property type="match status" value="1"/>
</dbReference>
<keyword evidence="3" id="KW-1185">Reference proteome</keyword>
<organism evidence="2 3">
    <name type="scientific">Alkalicaulis satelles</name>
    <dbReference type="NCBI Taxonomy" id="2609175"/>
    <lineage>
        <taxon>Bacteria</taxon>
        <taxon>Pseudomonadati</taxon>
        <taxon>Pseudomonadota</taxon>
        <taxon>Alphaproteobacteria</taxon>
        <taxon>Maricaulales</taxon>
        <taxon>Maricaulaceae</taxon>
        <taxon>Alkalicaulis</taxon>
    </lineage>
</organism>
<evidence type="ECO:0000313" key="3">
    <source>
        <dbReference type="Proteomes" id="UP000325122"/>
    </source>
</evidence>
<sequence>MLAAVIGAGLAGAAAARALAAAGADVILFDKGRGPGGRLSTRRAETPLGPVRIDHGAQFVTAETPAFQALLDEAEAAGAAQVWDARLVSIDRSGGVEALRPKPRWIGTGGMNALVRTALAGFDVRFGARAQRLTGGPGAWLIHFDDARIEGPFERVAITLPPEQLIDLLARSDADFSGLIAEARAARIGPCWTVMGVHEAAFDPAFDGAQMLGGAIRWMARMNARPGLDGPECWVLQASPDWSRAFLEDEPETVARRLSEEAFIRFGLPEAVWRRAHRWRYALVEAAPGSPSALDASATLGVGGDWRLGPRAEFAWTSGLALGAALAA</sequence>
<keyword evidence="1" id="KW-0732">Signal</keyword>
<dbReference type="InterPro" id="IPR036188">
    <property type="entry name" value="FAD/NAD-bd_sf"/>
</dbReference>
<dbReference type="PANTHER" id="PTHR16128">
    <property type="entry name" value="FAD/NAD(P)-BINDING OXIDOREDUCTASE FAMILY PROTEIN"/>
    <property type="match status" value="1"/>
</dbReference>
<dbReference type="Pfam" id="PF13450">
    <property type="entry name" value="NAD_binding_8"/>
    <property type="match status" value="1"/>
</dbReference>
<evidence type="ECO:0000313" key="2">
    <source>
        <dbReference type="EMBL" id="KAA5800941.1"/>
    </source>
</evidence>
<reference evidence="2 3" key="1">
    <citation type="submission" date="2019-09" db="EMBL/GenBank/DDBJ databases">
        <authorList>
            <person name="Kevbrin V."/>
            <person name="Grouzdev D.S."/>
        </authorList>
    </citation>
    <scope>NUCLEOTIDE SEQUENCE [LARGE SCALE GENOMIC DNA]</scope>
    <source>
        <strain evidence="2 3">G-192</strain>
    </source>
</reference>
<dbReference type="SUPFAM" id="SSF51905">
    <property type="entry name" value="FAD/NAD(P)-binding domain"/>
    <property type="match status" value="1"/>
</dbReference>
<evidence type="ECO:0000256" key="1">
    <source>
        <dbReference type="SAM" id="SignalP"/>
    </source>
</evidence>
<proteinExistence type="predicted"/>
<feature type="signal peptide" evidence="1">
    <location>
        <begin position="1"/>
        <end position="20"/>
    </location>
</feature>
<dbReference type="PANTHER" id="PTHR16128:SF5">
    <property type="entry name" value="FAD_NAD(P)-BINDING OXIDOREDUCTASE FAMILY PROTEIN"/>
    <property type="match status" value="1"/>
</dbReference>
<dbReference type="RefSeq" id="WP_150023960.1">
    <property type="nucleotide sequence ID" value="NZ_VWOJ01000005.1"/>
</dbReference>
<name>A0A5M6ZFC8_9PROT</name>
<dbReference type="Proteomes" id="UP000325122">
    <property type="component" value="Unassembled WGS sequence"/>
</dbReference>
<dbReference type="Gene3D" id="3.50.50.60">
    <property type="entry name" value="FAD/NAD(P)-binding domain"/>
    <property type="match status" value="1"/>
</dbReference>
<accession>A0A5M6ZFC8</accession>
<feature type="chain" id="PRO_5024389295" evidence="1">
    <location>
        <begin position="21"/>
        <end position="328"/>
    </location>
</feature>
<gene>
    <name evidence="2" type="ORF">F1654_12805</name>
</gene>